<dbReference type="Gene3D" id="1.20.272.10">
    <property type="match status" value="1"/>
</dbReference>
<keyword evidence="5 12" id="KW-0235">DNA replication</keyword>
<evidence type="ECO:0000259" key="14">
    <source>
        <dbReference type="PROSITE" id="PS50172"/>
    </source>
</evidence>
<keyword evidence="6 12" id="KW-0547">Nucleotide-binding</keyword>
<dbReference type="Pfam" id="PF00533">
    <property type="entry name" value="BRCT"/>
    <property type="match status" value="1"/>
</dbReference>
<dbReference type="FunFam" id="1.20.272.10:FF:000005">
    <property type="entry name" value="Replication factor C subunit 1"/>
    <property type="match status" value="1"/>
</dbReference>
<dbReference type="GO" id="GO:0003689">
    <property type="term" value="F:DNA clamp loader activity"/>
    <property type="evidence" value="ECO:0007669"/>
    <property type="project" value="UniProtKB-UniRule"/>
</dbReference>
<evidence type="ECO:0000256" key="1">
    <source>
        <dbReference type="ARBA" id="ARBA00004123"/>
    </source>
</evidence>
<dbReference type="FunFam" id="1.10.8.60:FF:000021">
    <property type="entry name" value="Replication factor C subunit 1"/>
    <property type="match status" value="1"/>
</dbReference>
<evidence type="ECO:0000256" key="11">
    <source>
        <dbReference type="ARBA" id="ARBA00064311"/>
    </source>
</evidence>
<dbReference type="InterPro" id="IPR036420">
    <property type="entry name" value="BRCT_dom_sf"/>
</dbReference>
<dbReference type="InterPro" id="IPR008921">
    <property type="entry name" value="DNA_pol3_clamp-load_cplx_C"/>
</dbReference>
<dbReference type="SMART" id="SM00292">
    <property type="entry name" value="BRCT"/>
    <property type="match status" value="1"/>
</dbReference>
<keyword evidence="16" id="KW-1185">Reference proteome</keyword>
<dbReference type="Gene3D" id="3.40.50.300">
    <property type="entry name" value="P-loop containing nucleotide triphosphate hydrolases"/>
    <property type="match status" value="1"/>
</dbReference>
<evidence type="ECO:0000256" key="3">
    <source>
        <dbReference type="ARBA" id="ARBA00020401"/>
    </source>
</evidence>
<dbReference type="Pfam" id="PF08519">
    <property type="entry name" value="RFC1"/>
    <property type="match status" value="1"/>
</dbReference>
<dbReference type="FunFam" id="3.40.50.10190:FF:000001">
    <property type="entry name" value="Replication factor C subunit 1"/>
    <property type="match status" value="1"/>
</dbReference>
<comment type="function">
    <text evidence="10">Subunit of the replication factor C (RFC) complex which acts during elongation of primed DNA templates by DNA polymerases delta and epsilon, and is necessary for ATP-dependent loading of proliferating cell nuclear antigen (PCNA) onto primed DNA. This subunit binds to the primer-template junction. Binds the PO-B transcription element as well as other GA rich DNA sequences. Can bind single- or double-stranded DNA.</text>
</comment>
<reference evidence="15 16" key="1">
    <citation type="submission" date="2015-04" db="EMBL/GenBank/DDBJ databases">
        <authorList>
            <person name="Syromyatnikov M.Y."/>
            <person name="Popov V.N."/>
        </authorList>
    </citation>
    <scope>NUCLEOTIDE SEQUENCE [LARGE SCALE GENOMIC DNA]</scope>
</reference>
<evidence type="ECO:0000256" key="10">
    <source>
        <dbReference type="ARBA" id="ARBA00054501"/>
    </source>
</evidence>
<evidence type="ECO:0000256" key="2">
    <source>
        <dbReference type="ARBA" id="ARBA00006116"/>
    </source>
</evidence>
<feature type="compositionally biased region" description="Acidic residues" evidence="13">
    <location>
        <begin position="923"/>
        <end position="938"/>
    </location>
</feature>
<dbReference type="GO" id="GO:0005524">
    <property type="term" value="F:ATP binding"/>
    <property type="evidence" value="ECO:0007669"/>
    <property type="project" value="UniProtKB-UniRule"/>
</dbReference>
<feature type="compositionally biased region" description="Basic and acidic residues" evidence="13">
    <location>
        <begin position="189"/>
        <end position="206"/>
    </location>
</feature>
<dbReference type="Proteomes" id="UP000183832">
    <property type="component" value="Unassembled WGS sequence"/>
</dbReference>
<feature type="domain" description="BRCT" evidence="14">
    <location>
        <begin position="275"/>
        <end position="359"/>
    </location>
</feature>
<comment type="similarity">
    <text evidence="2 12">Belongs to the activator 1 large subunit family.</text>
</comment>
<feature type="region of interest" description="Disordered" evidence="13">
    <location>
        <begin position="360"/>
        <end position="381"/>
    </location>
</feature>
<dbReference type="InterPro" id="IPR001357">
    <property type="entry name" value="BRCT_dom"/>
</dbReference>
<dbReference type="PANTHER" id="PTHR23389">
    <property type="entry name" value="CHROMOSOME TRANSMISSION FIDELITY FACTOR 18"/>
    <property type="match status" value="1"/>
</dbReference>
<dbReference type="EMBL" id="CVRI01000047">
    <property type="protein sequence ID" value="CRK98467.1"/>
    <property type="molecule type" value="Genomic_DNA"/>
</dbReference>
<dbReference type="PANTHER" id="PTHR23389:SF6">
    <property type="entry name" value="REPLICATION FACTOR C SUBUNIT 1"/>
    <property type="match status" value="1"/>
</dbReference>
<feature type="compositionally biased region" description="Low complexity" evidence="13">
    <location>
        <begin position="958"/>
        <end position="974"/>
    </location>
</feature>
<name>A0A1J1IE35_9DIPT</name>
<dbReference type="FunFam" id="3.40.50.300:FF:000395">
    <property type="entry name" value="Replication factor C subunit 1"/>
    <property type="match status" value="1"/>
</dbReference>
<dbReference type="GO" id="GO:0006281">
    <property type="term" value="P:DNA repair"/>
    <property type="evidence" value="ECO:0007669"/>
    <property type="project" value="InterPro"/>
</dbReference>
<evidence type="ECO:0000313" key="15">
    <source>
        <dbReference type="EMBL" id="CRK98467.1"/>
    </source>
</evidence>
<feature type="compositionally biased region" description="Basic and acidic residues" evidence="13">
    <location>
        <begin position="20"/>
        <end position="40"/>
    </location>
</feature>
<dbReference type="InterPro" id="IPR027417">
    <property type="entry name" value="P-loop_NTPase"/>
</dbReference>
<dbReference type="SUPFAM" id="SSF52540">
    <property type="entry name" value="P-loop containing nucleoside triphosphate hydrolases"/>
    <property type="match status" value="1"/>
</dbReference>
<sequence>MSKDIRSFFKIADKSSKITFDSKQKRKAEKIDSSDDEKRTAGSVKSKDSKKKRRIIDSDDDELATKVNSSLPAKKDKKSSTKNGNKLIEVDVFSMFGSEPVKRKERPKAETVSQNTSVVAVDVDDDEADLELNASLIAAEIERKESTKKSPNKETKKTPSKTKRESVEHNEINLVSPSPKKPKLSSLLSKEDKVASSSHEVPEKTKISSPSPKKIKETPPIKKKTSAKKEKKSKETTFEDDEARHERKQLTAILYQKFMNRTSVINHGCKEIPDGKTDCLKGHQFVITGILESMERDEAVDLIKKCGGIVVSGLSKKVTHIIVGEEAGPAKIAKAKDMGIKEMTEDDLLSLIRKKSGLPDVSTKQENIQKDSPGKENREIKLEKEDVKPIASTQVKQQPQAVQPNKIASKNLDDFSFVDKYKPTSVTQIIGQQGSSGNAQKLINWLTKWHSNNDGKKKHVKPSPWARDNDGSAFKAALLSGPPGVGKTTTAHIVARELMFDIVEFNASDTRSKKLLKEEVSSLLSNKSLAGYLNGSDSKVSSRHVLIMDEVDGMAGNEDRGGIAELISLIKESHIPIICMCNDRNHSKIRSLANHCFDLRFNKPSVNQIRSAMMSICFKENIKLEAGAIDSIISGTGNDIRQTLNHLALYSASKGATIGAGDAKKNAEMSEKDIKMGPFEAIRKVFSADEHKKMSFNDKSDLFFHDYNLMPLFVQENYLHVKPNCEKTEILNRVALAADSLSIGDLVEKKIRSNMAWSLLPTQAVFSSVLPGEYMEGTFASAVNFPAWLGKTSRSNKRKRMAQEVHDHTRSVTSGSRLSVRLDYAQFLVQAIVRPLKEKGLEGVHESLEVIKEYRLLREDIESLLELTSWPKMKNPWDSIDSKVKAALTRAYNKEVQPYAYSAQTGVKKKNVRATEAEGFDYDEDAAALEQSDEEDDSLEKNTMIKIKKPSMAKDTKSGSSKPSTSAKASSSKSKGGKSKKGN</sequence>
<dbReference type="Gene3D" id="1.10.8.60">
    <property type="match status" value="1"/>
</dbReference>
<feature type="compositionally biased region" description="Basic and acidic residues" evidence="13">
    <location>
        <begin position="367"/>
        <end position="381"/>
    </location>
</feature>
<gene>
    <name evidence="15" type="ORF">CLUMA_CG011824</name>
</gene>
<dbReference type="InterPro" id="IPR047854">
    <property type="entry name" value="RFC_lid"/>
</dbReference>
<dbReference type="CDD" id="cd18140">
    <property type="entry name" value="HLD_clamp_RFC"/>
    <property type="match status" value="1"/>
</dbReference>
<dbReference type="InterPro" id="IPR013725">
    <property type="entry name" value="DNA_replication_fac_RFC1_C"/>
</dbReference>
<dbReference type="STRING" id="568069.A0A1J1IE35"/>
<feature type="region of interest" description="Disordered" evidence="13">
    <location>
        <begin position="20"/>
        <end position="60"/>
    </location>
</feature>
<feature type="compositionally biased region" description="Basic residues" evidence="13">
    <location>
        <begin position="221"/>
        <end position="231"/>
    </location>
</feature>
<evidence type="ECO:0000256" key="7">
    <source>
        <dbReference type="ARBA" id="ARBA00022840"/>
    </source>
</evidence>
<evidence type="ECO:0000313" key="16">
    <source>
        <dbReference type="Proteomes" id="UP000183832"/>
    </source>
</evidence>
<keyword evidence="9 12" id="KW-0539">Nucleus</keyword>
<dbReference type="OrthoDB" id="446168at2759"/>
<dbReference type="SMART" id="SM00382">
    <property type="entry name" value="AAA"/>
    <property type="match status" value="1"/>
</dbReference>
<accession>A0A1J1IE35</accession>
<dbReference type="InterPro" id="IPR003593">
    <property type="entry name" value="AAA+_ATPase"/>
</dbReference>
<keyword evidence="7 12" id="KW-0067">ATP-binding</keyword>
<dbReference type="SUPFAM" id="SSF52113">
    <property type="entry name" value="BRCT domain"/>
    <property type="match status" value="1"/>
</dbReference>
<proteinExistence type="inferred from homology"/>
<dbReference type="AlphaFoldDB" id="A0A1J1IE35"/>
<dbReference type="SUPFAM" id="SSF48019">
    <property type="entry name" value="post-AAA+ oligomerization domain-like"/>
    <property type="match status" value="1"/>
</dbReference>
<dbReference type="Pfam" id="PF00004">
    <property type="entry name" value="AAA"/>
    <property type="match status" value="1"/>
</dbReference>
<feature type="compositionally biased region" description="Basic and acidic residues" evidence="13">
    <location>
        <begin position="140"/>
        <end position="171"/>
    </location>
</feature>
<feature type="compositionally biased region" description="Basic and acidic residues" evidence="13">
    <location>
        <begin position="232"/>
        <end position="243"/>
    </location>
</feature>
<feature type="region of interest" description="Disordered" evidence="13">
    <location>
        <begin position="923"/>
        <end position="983"/>
    </location>
</feature>
<feature type="region of interest" description="Disordered" evidence="13">
    <location>
        <begin position="139"/>
        <end position="243"/>
    </location>
</feature>
<dbReference type="GO" id="GO:0005663">
    <property type="term" value="C:DNA replication factor C complex"/>
    <property type="evidence" value="ECO:0007669"/>
    <property type="project" value="InterPro"/>
</dbReference>
<dbReference type="GO" id="GO:0016887">
    <property type="term" value="F:ATP hydrolysis activity"/>
    <property type="evidence" value="ECO:0007669"/>
    <property type="project" value="InterPro"/>
</dbReference>
<dbReference type="PROSITE" id="PS50172">
    <property type="entry name" value="BRCT"/>
    <property type="match status" value="1"/>
</dbReference>
<dbReference type="PIRSF" id="PIRSF036578">
    <property type="entry name" value="RFC1"/>
    <property type="match status" value="1"/>
</dbReference>
<keyword evidence="8" id="KW-0238">DNA-binding</keyword>
<dbReference type="GO" id="GO:0005634">
    <property type="term" value="C:nucleus"/>
    <property type="evidence" value="ECO:0007669"/>
    <property type="project" value="UniProtKB-SubCell"/>
</dbReference>
<evidence type="ECO:0000256" key="9">
    <source>
        <dbReference type="ARBA" id="ARBA00023242"/>
    </source>
</evidence>
<dbReference type="GO" id="GO:0006260">
    <property type="term" value="P:DNA replication"/>
    <property type="evidence" value="ECO:0007669"/>
    <property type="project" value="UniProtKB-KW"/>
</dbReference>
<evidence type="ECO:0000256" key="8">
    <source>
        <dbReference type="ARBA" id="ARBA00023125"/>
    </source>
</evidence>
<keyword evidence="4" id="KW-0597">Phosphoprotein</keyword>
<dbReference type="CDD" id="cd00009">
    <property type="entry name" value="AAA"/>
    <property type="match status" value="1"/>
</dbReference>
<evidence type="ECO:0000256" key="12">
    <source>
        <dbReference type="PIRNR" id="PIRNR036578"/>
    </source>
</evidence>
<protein>
    <recommendedName>
        <fullName evidence="3 12">Replication factor C subunit 1</fullName>
    </recommendedName>
</protein>
<evidence type="ECO:0000256" key="6">
    <source>
        <dbReference type="ARBA" id="ARBA00022741"/>
    </source>
</evidence>
<evidence type="ECO:0000256" key="4">
    <source>
        <dbReference type="ARBA" id="ARBA00022553"/>
    </source>
</evidence>
<dbReference type="InterPro" id="IPR003959">
    <property type="entry name" value="ATPase_AAA_core"/>
</dbReference>
<evidence type="ECO:0000256" key="13">
    <source>
        <dbReference type="SAM" id="MobiDB-lite"/>
    </source>
</evidence>
<comment type="subcellular location">
    <subcellularLocation>
        <location evidence="1 12">Nucleus</location>
    </subcellularLocation>
</comment>
<dbReference type="GO" id="GO:0003677">
    <property type="term" value="F:DNA binding"/>
    <property type="evidence" value="ECO:0007669"/>
    <property type="project" value="UniProtKB-KW"/>
</dbReference>
<organism evidence="15 16">
    <name type="scientific">Clunio marinus</name>
    <dbReference type="NCBI Taxonomy" id="568069"/>
    <lineage>
        <taxon>Eukaryota</taxon>
        <taxon>Metazoa</taxon>
        <taxon>Ecdysozoa</taxon>
        <taxon>Arthropoda</taxon>
        <taxon>Hexapoda</taxon>
        <taxon>Insecta</taxon>
        <taxon>Pterygota</taxon>
        <taxon>Neoptera</taxon>
        <taxon>Endopterygota</taxon>
        <taxon>Diptera</taxon>
        <taxon>Nematocera</taxon>
        <taxon>Chironomoidea</taxon>
        <taxon>Chironomidae</taxon>
        <taxon>Clunio</taxon>
    </lineage>
</organism>
<evidence type="ECO:0000256" key="5">
    <source>
        <dbReference type="ARBA" id="ARBA00022705"/>
    </source>
</evidence>
<comment type="subunit">
    <text evidence="11">Large subunit of the RFC complex, an heteropentameric complex consisting of RFC1 and four small subunits RFC2, RFC3, RFC4 and RFC5; the RFC complex interacts with PCNA and the interaction involves RFC1.</text>
</comment>
<dbReference type="Gene3D" id="3.40.50.10190">
    <property type="entry name" value="BRCT domain"/>
    <property type="match status" value="1"/>
</dbReference>
<dbReference type="InterPro" id="IPR012178">
    <property type="entry name" value="RFC1"/>
</dbReference>
<dbReference type="Pfam" id="PF25361">
    <property type="entry name" value="AAA_lid_RFC1"/>
    <property type="match status" value="1"/>
</dbReference>